<dbReference type="InterPro" id="IPR006501">
    <property type="entry name" value="Pectinesterase_inhib_dom"/>
</dbReference>
<evidence type="ECO:0000313" key="6">
    <source>
        <dbReference type="EMBL" id="VFU60699.1"/>
    </source>
</evidence>
<dbReference type="PANTHER" id="PTHR36710:SF13">
    <property type="entry name" value="PUTATIVE-RELATED"/>
    <property type="match status" value="1"/>
</dbReference>
<dbReference type="InterPro" id="IPR035513">
    <property type="entry name" value="Invertase/methylesterase_inhib"/>
</dbReference>
<dbReference type="NCBIfam" id="TIGR01614">
    <property type="entry name" value="PME_inhib"/>
    <property type="match status" value="1"/>
</dbReference>
<feature type="domain" description="Pectinesterase inhibitor" evidence="5">
    <location>
        <begin position="33"/>
        <end position="173"/>
    </location>
</feature>
<protein>
    <recommendedName>
        <fullName evidence="5">Pectinesterase inhibitor domain-containing protein</fullName>
    </recommendedName>
</protein>
<dbReference type="Pfam" id="PF04043">
    <property type="entry name" value="PMEI"/>
    <property type="match status" value="1"/>
</dbReference>
<keyword evidence="1 4" id="KW-0732">Signal</keyword>
<dbReference type="GO" id="GO:0004857">
    <property type="term" value="F:enzyme inhibitor activity"/>
    <property type="evidence" value="ECO:0007669"/>
    <property type="project" value="InterPro"/>
</dbReference>
<feature type="signal peptide" evidence="4">
    <location>
        <begin position="1"/>
        <end position="34"/>
    </location>
</feature>
<dbReference type="EMBL" id="CAADRP010002074">
    <property type="protein sequence ID" value="VFU60699.1"/>
    <property type="molecule type" value="Genomic_DNA"/>
</dbReference>
<evidence type="ECO:0000259" key="5">
    <source>
        <dbReference type="SMART" id="SM00856"/>
    </source>
</evidence>
<evidence type="ECO:0000256" key="3">
    <source>
        <dbReference type="ARBA" id="ARBA00038471"/>
    </source>
</evidence>
<name>A0A6N2N1I7_SALVM</name>
<comment type="similarity">
    <text evidence="3">Belongs to the PMEI family.</text>
</comment>
<evidence type="ECO:0000256" key="4">
    <source>
        <dbReference type="SAM" id="SignalP"/>
    </source>
</evidence>
<reference evidence="6" key="1">
    <citation type="submission" date="2019-03" db="EMBL/GenBank/DDBJ databases">
        <authorList>
            <person name="Mank J."/>
            <person name="Almeida P."/>
        </authorList>
    </citation>
    <scope>NUCLEOTIDE SEQUENCE</scope>
    <source>
        <strain evidence="6">78183</strain>
    </source>
</reference>
<dbReference type="FunFam" id="1.20.140.40:FF:000009">
    <property type="entry name" value="Invertase/pectin methylesterase inhibitor family protein"/>
    <property type="match status" value="1"/>
</dbReference>
<evidence type="ECO:0000256" key="2">
    <source>
        <dbReference type="ARBA" id="ARBA00023157"/>
    </source>
</evidence>
<feature type="chain" id="PRO_5026654231" description="Pectinesterase inhibitor domain-containing protein" evidence="4">
    <location>
        <begin position="35"/>
        <end position="246"/>
    </location>
</feature>
<dbReference type="SMART" id="SM00856">
    <property type="entry name" value="PMEI"/>
    <property type="match status" value="1"/>
</dbReference>
<sequence>MKNSLSLSFIFLSRPLFTATLLLIIHCIIVQSDANDLIAQTCKNTPYYNLCVSSLRSVPRSSRADVQGLALVMVDIVRAKASTTLKFINQELKRSPKLRRPLRFCASSYDAILTADIPEAIEALQKGDPKFAENGTNDAAVEASSCEDSFHGKSPLTKLNKVVHDTSVVASAITRLYDAILTADIPEAIEALQKGDPKFAENGTNDAAVEASSCEDSFQGKSPLTKLNKAVHDTSVVASAITRLLL</sequence>
<gene>
    <name evidence="6" type="ORF">SVIM_LOCUS450588</name>
</gene>
<dbReference type="PANTHER" id="PTHR36710">
    <property type="entry name" value="PECTINESTERASE INHIBITOR-LIKE"/>
    <property type="match status" value="1"/>
</dbReference>
<keyword evidence="2" id="KW-1015">Disulfide bond</keyword>
<dbReference type="InterPro" id="IPR034087">
    <property type="entry name" value="C/VIF1"/>
</dbReference>
<dbReference type="SUPFAM" id="SSF101148">
    <property type="entry name" value="Plant invertase/pectin methylesterase inhibitor"/>
    <property type="match status" value="2"/>
</dbReference>
<dbReference type="InterPro" id="IPR052421">
    <property type="entry name" value="PCW_Enzyme_Inhibitor"/>
</dbReference>
<accession>A0A6N2N1I7</accession>
<dbReference type="CDD" id="cd15796">
    <property type="entry name" value="CIF_like"/>
    <property type="match status" value="1"/>
</dbReference>
<dbReference type="AlphaFoldDB" id="A0A6N2N1I7"/>
<proteinExistence type="inferred from homology"/>
<organism evidence="6">
    <name type="scientific">Salix viminalis</name>
    <name type="common">Common osier</name>
    <name type="synonym">Basket willow</name>
    <dbReference type="NCBI Taxonomy" id="40686"/>
    <lineage>
        <taxon>Eukaryota</taxon>
        <taxon>Viridiplantae</taxon>
        <taxon>Streptophyta</taxon>
        <taxon>Embryophyta</taxon>
        <taxon>Tracheophyta</taxon>
        <taxon>Spermatophyta</taxon>
        <taxon>Magnoliopsida</taxon>
        <taxon>eudicotyledons</taxon>
        <taxon>Gunneridae</taxon>
        <taxon>Pentapetalae</taxon>
        <taxon>rosids</taxon>
        <taxon>fabids</taxon>
        <taxon>Malpighiales</taxon>
        <taxon>Salicaceae</taxon>
        <taxon>Saliceae</taxon>
        <taxon>Salix</taxon>
    </lineage>
</organism>
<dbReference type="Gene3D" id="1.20.140.40">
    <property type="entry name" value="Invertase/pectin methylesterase inhibitor family protein"/>
    <property type="match status" value="2"/>
</dbReference>
<evidence type="ECO:0000256" key="1">
    <source>
        <dbReference type="ARBA" id="ARBA00022729"/>
    </source>
</evidence>